<proteinExistence type="predicted"/>
<gene>
    <name evidence="1" type="ORF">F1735_23435</name>
</gene>
<name>A0ABX0MWZ0_9BURK</name>
<dbReference type="EMBL" id="WHJF01000076">
    <property type="protein sequence ID" value="NHZ65215.1"/>
    <property type="molecule type" value="Genomic_DNA"/>
</dbReference>
<dbReference type="Proteomes" id="UP000610594">
    <property type="component" value="Unassembled WGS sequence"/>
</dbReference>
<evidence type="ECO:0000313" key="2">
    <source>
        <dbReference type="Proteomes" id="UP000610594"/>
    </source>
</evidence>
<accession>A0ABX0MWZ0</accession>
<dbReference type="RefSeq" id="WP_167239186.1">
    <property type="nucleotide sequence ID" value="NZ_WHJF01000076.1"/>
</dbReference>
<organism evidence="1 2">
    <name type="scientific">Massilia genomosp. 1</name>
    <dbReference type="NCBI Taxonomy" id="2609280"/>
    <lineage>
        <taxon>Bacteria</taxon>
        <taxon>Pseudomonadati</taxon>
        <taxon>Pseudomonadota</taxon>
        <taxon>Betaproteobacteria</taxon>
        <taxon>Burkholderiales</taxon>
        <taxon>Oxalobacteraceae</taxon>
        <taxon>Telluria group</taxon>
        <taxon>Massilia</taxon>
    </lineage>
</organism>
<keyword evidence="2" id="KW-1185">Reference proteome</keyword>
<sequence>MDIMLDYAEFVSVTAERRKEIVLERLLEDVPRIVRKYKFADFDTELFLSDFNKYYSGLLAELPQSPALAT</sequence>
<reference evidence="1 2" key="1">
    <citation type="submission" date="2019-10" db="EMBL/GenBank/DDBJ databases">
        <title>Taxonomy of Antarctic Massilia spp.: description of Massilia rubra sp. nov., Massilia aquatica sp. nov., Massilia mucilaginosa sp. nov., Massilia frigida sp. nov. isolated from streams, lakes and regoliths.</title>
        <authorList>
            <person name="Holochova P."/>
            <person name="Sedlacek I."/>
            <person name="Kralova S."/>
            <person name="Maslanova I."/>
            <person name="Busse H.-J."/>
            <person name="Stankova E."/>
            <person name="Vrbovska V."/>
            <person name="Kovarovic V."/>
            <person name="Bartak M."/>
            <person name="Svec P."/>
            <person name="Pantucek R."/>
        </authorList>
    </citation>
    <scope>NUCLEOTIDE SEQUENCE [LARGE SCALE GENOMIC DNA]</scope>
    <source>
        <strain evidence="1 2">CCM 8694</strain>
    </source>
</reference>
<comment type="caution">
    <text evidence="1">The sequence shown here is derived from an EMBL/GenBank/DDBJ whole genome shotgun (WGS) entry which is preliminary data.</text>
</comment>
<protein>
    <submittedName>
        <fullName evidence="1">Uncharacterized protein</fullName>
    </submittedName>
</protein>
<evidence type="ECO:0000313" key="1">
    <source>
        <dbReference type="EMBL" id="NHZ65215.1"/>
    </source>
</evidence>